<dbReference type="EMBL" id="JASBWT010000016">
    <property type="protein sequence ID" value="KAJ9097757.1"/>
    <property type="molecule type" value="Genomic_DNA"/>
</dbReference>
<proteinExistence type="predicted"/>
<evidence type="ECO:0000313" key="1">
    <source>
        <dbReference type="EMBL" id="KAJ9097757.1"/>
    </source>
</evidence>
<name>A0ACC2VGR2_9TREE</name>
<organism evidence="1 2">
    <name type="scientific">Naganishia friedmannii</name>
    <dbReference type="NCBI Taxonomy" id="89922"/>
    <lineage>
        <taxon>Eukaryota</taxon>
        <taxon>Fungi</taxon>
        <taxon>Dikarya</taxon>
        <taxon>Basidiomycota</taxon>
        <taxon>Agaricomycotina</taxon>
        <taxon>Tremellomycetes</taxon>
        <taxon>Filobasidiales</taxon>
        <taxon>Filobasidiaceae</taxon>
        <taxon>Naganishia</taxon>
    </lineage>
</organism>
<keyword evidence="2" id="KW-1185">Reference proteome</keyword>
<evidence type="ECO:0000313" key="2">
    <source>
        <dbReference type="Proteomes" id="UP001227268"/>
    </source>
</evidence>
<accession>A0ACC2VGR2</accession>
<reference evidence="1" key="1">
    <citation type="submission" date="2023-04" db="EMBL/GenBank/DDBJ databases">
        <title>Draft Genome sequencing of Naganishia species isolated from polar environments using Oxford Nanopore Technology.</title>
        <authorList>
            <person name="Leo P."/>
            <person name="Venkateswaran K."/>
        </authorList>
    </citation>
    <scope>NUCLEOTIDE SEQUENCE</scope>
    <source>
        <strain evidence="1">MNA-CCFEE 5423</strain>
    </source>
</reference>
<protein>
    <submittedName>
        <fullName evidence="1">Uncharacterized protein</fullName>
    </submittedName>
</protein>
<dbReference type="Proteomes" id="UP001227268">
    <property type="component" value="Unassembled WGS sequence"/>
</dbReference>
<gene>
    <name evidence="1" type="ORF">QFC21_004795</name>
</gene>
<comment type="caution">
    <text evidence="1">The sequence shown here is derived from an EMBL/GenBank/DDBJ whole genome shotgun (WGS) entry which is preliminary data.</text>
</comment>
<sequence length="535" mass="58544">MYDLSKLQGLDEYQKSTLLKAGFVDASEVLLASPYELNKALKSSNSAEINRLSHDISAAISVQSRTASGLVTFEDEENPETRPEDEVPPGWISTGDYAIDQVLGGGIRRGVLTEIAGESASGKSHFGLQLALTAQLPLHSNGPGGAILLTSERKISFTRLEQIVQSRIGEAESTHDESISPGKPFEARKYLDNVHTMHVTEVDGLEHALAYMVPNIIAVLAQSASIDKPQNGNGIGTRLPVSLIVIDSIGALFRASYDSNQGGLPQRSKMLCVIADRLKYLAYKHNIAVVVINQVSDVFGKPSILDNAPRISRPGSPAPTTTSRDQNSPAPEITQLTMTYKVQSQYFSGQTNTLSKEASLGLVWANAVNVRIMLSRTGRRRPLDAKDLTRRMKRPRTIDGKYRQALEEDTRIATSANSARRDGLTEERPTASTESSWEATLIRRMHIVFSPFAKQQCMDYVILQSGIHSLPSADYHSNTNGDTSVNVPNQSGPTLAQRQDAKEFADDVFDDLGNLPIDFWSSEAFEQMQADVAKE</sequence>